<reference evidence="1 2" key="1">
    <citation type="submission" date="2023-11" db="EMBL/GenBank/DDBJ databases">
        <title>Halocaridina rubra genome assembly.</title>
        <authorList>
            <person name="Smith C."/>
        </authorList>
    </citation>
    <scope>NUCLEOTIDE SEQUENCE [LARGE SCALE GENOMIC DNA]</scope>
    <source>
        <strain evidence="1">EP-1</strain>
        <tissue evidence="1">Whole</tissue>
    </source>
</reference>
<name>A0AAN8X884_HALRR</name>
<gene>
    <name evidence="1" type="ORF">SK128_026355</name>
</gene>
<keyword evidence="2" id="KW-1185">Reference proteome</keyword>
<protein>
    <submittedName>
        <fullName evidence="1">Uncharacterized protein</fullName>
    </submittedName>
</protein>
<sequence>VYAEANKLLSSKFENVCETLNPVVIDSPPPVHFSHQPTAMADIAEVTLSDKSDKEEDC</sequence>
<comment type="caution">
    <text evidence="1">The sequence shown here is derived from an EMBL/GenBank/DDBJ whole genome shotgun (WGS) entry which is preliminary data.</text>
</comment>
<evidence type="ECO:0000313" key="1">
    <source>
        <dbReference type="EMBL" id="KAK7074000.1"/>
    </source>
</evidence>
<organism evidence="1 2">
    <name type="scientific">Halocaridina rubra</name>
    <name type="common">Hawaiian red shrimp</name>
    <dbReference type="NCBI Taxonomy" id="373956"/>
    <lineage>
        <taxon>Eukaryota</taxon>
        <taxon>Metazoa</taxon>
        <taxon>Ecdysozoa</taxon>
        <taxon>Arthropoda</taxon>
        <taxon>Crustacea</taxon>
        <taxon>Multicrustacea</taxon>
        <taxon>Malacostraca</taxon>
        <taxon>Eumalacostraca</taxon>
        <taxon>Eucarida</taxon>
        <taxon>Decapoda</taxon>
        <taxon>Pleocyemata</taxon>
        <taxon>Caridea</taxon>
        <taxon>Atyoidea</taxon>
        <taxon>Atyidae</taxon>
        <taxon>Halocaridina</taxon>
    </lineage>
</organism>
<evidence type="ECO:0000313" key="2">
    <source>
        <dbReference type="Proteomes" id="UP001381693"/>
    </source>
</evidence>
<proteinExistence type="predicted"/>
<dbReference type="EMBL" id="JAXCGZ010011874">
    <property type="protein sequence ID" value="KAK7074000.1"/>
    <property type="molecule type" value="Genomic_DNA"/>
</dbReference>
<dbReference type="Proteomes" id="UP001381693">
    <property type="component" value="Unassembled WGS sequence"/>
</dbReference>
<dbReference type="AlphaFoldDB" id="A0AAN8X884"/>
<accession>A0AAN8X884</accession>
<feature type="non-terminal residue" evidence="1">
    <location>
        <position position="1"/>
    </location>
</feature>